<dbReference type="EMBL" id="CP062959">
    <property type="protein sequence ID" value="QOW64953.1"/>
    <property type="molecule type" value="Genomic_DNA"/>
</dbReference>
<evidence type="ECO:0000313" key="2">
    <source>
        <dbReference type="Proteomes" id="UP000516421"/>
    </source>
</evidence>
<dbReference type="RefSeq" id="WP_202939961.1">
    <property type="nucleotide sequence ID" value="NZ_CP062959.1"/>
</dbReference>
<dbReference type="Proteomes" id="UP000516421">
    <property type="component" value="Plasmid p3"/>
</dbReference>
<evidence type="ECO:0008006" key="3">
    <source>
        <dbReference type="Google" id="ProtNLM"/>
    </source>
</evidence>
<dbReference type="KEGG" id="rama:IDM48_11535"/>
<evidence type="ECO:0000313" key="1">
    <source>
        <dbReference type="EMBL" id="QOW64953.1"/>
    </source>
</evidence>
<reference evidence="1 2" key="1">
    <citation type="submission" date="2020-09" db="EMBL/GenBank/DDBJ databases">
        <title>Investigation of environmental microbe.</title>
        <authorList>
            <person name="Ou Y."/>
            <person name="Kang Q."/>
        </authorList>
    </citation>
    <scope>NUCLEOTIDE SEQUENCE [LARGE SCALE GENOMIC DNA]</scope>
    <source>
        <strain evidence="1 2">KJZ-9</strain>
        <plasmid evidence="1 2">p3</plasmid>
    </source>
</reference>
<keyword evidence="1" id="KW-0614">Plasmid</keyword>
<accession>A0A7S7B0Z3</accession>
<geneLocation type="plasmid" evidence="1 2">
    <name>p3</name>
</geneLocation>
<protein>
    <recommendedName>
        <fullName evidence="3">Replication protein</fullName>
    </recommendedName>
</protein>
<organism evidence="1 2">
    <name type="scientific">Rothia amarae</name>
    <dbReference type="NCBI Taxonomy" id="169480"/>
    <lineage>
        <taxon>Bacteria</taxon>
        <taxon>Bacillati</taxon>
        <taxon>Actinomycetota</taxon>
        <taxon>Actinomycetes</taxon>
        <taxon>Micrococcales</taxon>
        <taxon>Micrococcaceae</taxon>
        <taxon>Rothia</taxon>
    </lineage>
</organism>
<sequence>MRERREVRYDLRERARQLAKSVPAQQAIRQRKKKADLFDAVIHESTQQGGHLFTLEKLPTWQSHRLTHCGKTVRDLQEPVIFRENADSAGIVNLQSCGSYACPVCAPKIANRRFEEVREVLTVAKEAGYDVAMVTMTLRHSKSDRLETLWDGLLAGWRKAVTHKDWVGESIELYEQSRQSWLERGEMHEMGLGRAPRGWKKQAGVFRLRRIGKREELGVFAPMRAIELTRGEAGWHPHIHALFVFKAEASDEVSKLAQAAQIGGFFHEKFESGIAEYGLESLANSGGLDVQVMKGTAESIASYATKMALEATRADLKKGRMGGETPLQLLERAVEGEEDAVYAWQDFATVSQGRRWLTISKVLRDFAKLSEEKSDQEIAEEETTGLEVAEVTAREWKKNRLWLKSSRLLRVLEEDGAESLFEEFKAWNVMYSDVREIKEPPQP</sequence>
<keyword evidence="2" id="KW-1185">Reference proteome</keyword>
<name>A0A7S7B0Z3_9MICC</name>
<proteinExistence type="predicted"/>
<dbReference type="AlphaFoldDB" id="A0A7S7B0Z3"/>
<gene>
    <name evidence="1" type="ORF">IDM48_11535</name>
</gene>